<dbReference type="PANTHER" id="PTHR43591">
    <property type="entry name" value="METHYLTRANSFERASE"/>
    <property type="match status" value="1"/>
</dbReference>
<evidence type="ECO:0000313" key="2">
    <source>
        <dbReference type="EMBL" id="TPV49642.1"/>
    </source>
</evidence>
<dbReference type="GO" id="GO:0008757">
    <property type="term" value="F:S-adenosylmethionine-dependent methyltransferase activity"/>
    <property type="evidence" value="ECO:0007669"/>
    <property type="project" value="InterPro"/>
</dbReference>
<dbReference type="OrthoDB" id="8558926at2"/>
<feature type="domain" description="Methyltransferase type 11" evidence="1">
    <location>
        <begin position="47"/>
        <end position="148"/>
    </location>
</feature>
<dbReference type="AlphaFoldDB" id="A0A506QTU8"/>
<dbReference type="Proteomes" id="UP000317747">
    <property type="component" value="Unassembled WGS sequence"/>
</dbReference>
<keyword evidence="2" id="KW-0808">Transferase</keyword>
<dbReference type="CDD" id="cd02440">
    <property type="entry name" value="AdoMet_MTases"/>
    <property type="match status" value="1"/>
</dbReference>
<dbReference type="SUPFAM" id="SSF53335">
    <property type="entry name" value="S-adenosyl-L-methionine-dependent methyltransferases"/>
    <property type="match status" value="1"/>
</dbReference>
<dbReference type="InterPro" id="IPR029063">
    <property type="entry name" value="SAM-dependent_MTases_sf"/>
</dbReference>
<evidence type="ECO:0000313" key="3">
    <source>
        <dbReference type="Proteomes" id="UP000317747"/>
    </source>
</evidence>
<proteinExistence type="predicted"/>
<keyword evidence="2" id="KW-0489">Methyltransferase</keyword>
<dbReference type="PANTHER" id="PTHR43591:SF110">
    <property type="entry name" value="RHODANESE DOMAIN-CONTAINING PROTEIN"/>
    <property type="match status" value="1"/>
</dbReference>
<name>A0A506QTU8_9GAMM</name>
<dbReference type="RefSeq" id="WP_128084794.1">
    <property type="nucleotide sequence ID" value="NZ_CP071405.1"/>
</dbReference>
<sequence length="221" mass="25054">MKDLLVDIEPERYETFAVEATSPWNIYLKQRILEEIPGITSDKKTLLDVGMGTGHMLFDLLNNEELRKFHFHGVDVDPRMVEFCQKKISAWKNDTKITVLEGNVSALPYGNRSFSLIYARSVIHHWAEPEKGLQELCRVLDKGGIVIIHEPLADAEKAALQTFNSARLKYGIGEMTTDEKYTLSQINQLMKACESEEIDYLVLPGSGIAALGCEILIRRRN</sequence>
<dbReference type="Pfam" id="PF08241">
    <property type="entry name" value="Methyltransf_11"/>
    <property type="match status" value="1"/>
</dbReference>
<accession>A0A506QTU8</accession>
<dbReference type="InterPro" id="IPR013216">
    <property type="entry name" value="Methyltransf_11"/>
</dbReference>
<evidence type="ECO:0000259" key="1">
    <source>
        <dbReference type="Pfam" id="PF08241"/>
    </source>
</evidence>
<protein>
    <submittedName>
        <fullName evidence="2">Class I SAM-dependent methyltransferase</fullName>
    </submittedName>
</protein>
<dbReference type="GO" id="GO:0032259">
    <property type="term" value="P:methylation"/>
    <property type="evidence" value="ECO:0007669"/>
    <property type="project" value="UniProtKB-KW"/>
</dbReference>
<gene>
    <name evidence="2" type="ORF">FJW01_00800</name>
</gene>
<comment type="caution">
    <text evidence="2">The sequence shown here is derived from an EMBL/GenBank/DDBJ whole genome shotgun (WGS) entry which is preliminary data.</text>
</comment>
<reference evidence="2 3" key="1">
    <citation type="submission" date="2019-06" db="EMBL/GenBank/DDBJ databases">
        <title>Taxogenomics and systematics of the genus Pantoea.</title>
        <authorList>
            <person name="Tambong J.T."/>
        </authorList>
    </citation>
    <scope>NUCLEOTIDE SEQUENCE [LARGE SCALE GENOMIC DNA]</scope>
    <source>
        <strain evidence="2 3">LMG 24200</strain>
    </source>
</reference>
<dbReference type="Gene3D" id="3.40.50.150">
    <property type="entry name" value="Vaccinia Virus protein VP39"/>
    <property type="match status" value="1"/>
</dbReference>
<keyword evidence="3" id="KW-1185">Reference proteome</keyword>
<organism evidence="2 3">
    <name type="scientific">Pantoea deleyi</name>
    <dbReference type="NCBI Taxonomy" id="470932"/>
    <lineage>
        <taxon>Bacteria</taxon>
        <taxon>Pseudomonadati</taxon>
        <taxon>Pseudomonadota</taxon>
        <taxon>Gammaproteobacteria</taxon>
        <taxon>Enterobacterales</taxon>
        <taxon>Erwiniaceae</taxon>
        <taxon>Pantoea</taxon>
    </lineage>
</organism>
<dbReference type="EMBL" id="VHJA01000010">
    <property type="protein sequence ID" value="TPV49642.1"/>
    <property type="molecule type" value="Genomic_DNA"/>
</dbReference>